<name>A0A4P8WRH5_9EURY</name>
<keyword evidence="1" id="KW-0614">Plasmid</keyword>
<dbReference type="GeneID" id="40268190"/>
<gene>
    <name evidence="1" type="ORF">FEJ81_22920</name>
</gene>
<proteinExistence type="predicted"/>
<evidence type="ECO:0000313" key="1">
    <source>
        <dbReference type="EMBL" id="QCS45123.1"/>
    </source>
</evidence>
<protein>
    <submittedName>
        <fullName evidence="1">Uncharacterized protein</fullName>
    </submittedName>
</protein>
<dbReference type="RefSeq" id="WP_138247511.1">
    <property type="nucleotide sequence ID" value="NZ_CP040333.1"/>
</dbReference>
<geneLocation type="plasmid" evidence="2">
    <name>pnve19</name>
</geneLocation>
<dbReference type="KEGG" id="nvr:FEJ81_22920"/>
<organism evidence="1 2">
    <name type="scientific">Natrinema versiforme</name>
    <dbReference type="NCBI Taxonomy" id="88724"/>
    <lineage>
        <taxon>Archaea</taxon>
        <taxon>Methanobacteriati</taxon>
        <taxon>Methanobacteriota</taxon>
        <taxon>Stenosarchaea group</taxon>
        <taxon>Halobacteria</taxon>
        <taxon>Halobacteriales</taxon>
        <taxon>Natrialbaceae</taxon>
        <taxon>Natrinema</taxon>
    </lineage>
</organism>
<accession>A0A4P8WRH5</accession>
<dbReference type="EMBL" id="CP040333">
    <property type="protein sequence ID" value="QCS45123.1"/>
    <property type="molecule type" value="Genomic_DNA"/>
</dbReference>
<evidence type="ECO:0000313" key="2">
    <source>
        <dbReference type="Proteomes" id="UP000302218"/>
    </source>
</evidence>
<sequence>MAGYAYIESVVYIREEPHGVGLENRFRRGWPTDRSITRTMILSPVVACMDWPSRAAERFAMAVGWIYSDGKRLAVVSLVLFALLIYFNSL</sequence>
<dbReference type="AlphaFoldDB" id="A0A4P8WRH5"/>
<reference evidence="2" key="1">
    <citation type="submission" date="2019-05" db="EMBL/GenBank/DDBJ databases">
        <title>Genome sequence and methylation pattern of the halophilic Archaeon Natrinema versiforme BOL5-4.</title>
        <authorList>
            <person name="DasSarma P."/>
            <person name="Anton B.P."/>
            <person name="DasSarma S.L."/>
            <person name="Martinez F.L."/>
            <person name="Guzman D."/>
            <person name="Roberts R.J."/>
            <person name="DasSarma S."/>
        </authorList>
    </citation>
    <scope>NUCLEOTIDE SEQUENCE [LARGE SCALE GENOMIC DNA]</scope>
    <source>
        <strain evidence="2">BOL5-4</strain>
        <plasmid evidence="2">pnve19</plasmid>
    </source>
</reference>
<dbReference type="Proteomes" id="UP000302218">
    <property type="component" value="Plasmid pNVE19"/>
</dbReference>